<sequence length="166" mass="18167">CLPPPTPPPLSPTSSPPLAALLPLPPLPTPPTPPTPPPTPRTTLPPPPTRRSRTETPLLPPPAPSGPPGTFPLSGGGAPVSWATTSTCGTVYQRGADWPPRQQLPVHPLSWGRSRLPTRRRTKRTTRIIWVRRMTMMGTLMTMTSTLMTMRGLTMAMMRTRLRRRP</sequence>
<feature type="compositionally biased region" description="Pro residues" evidence="1">
    <location>
        <begin position="23"/>
        <end position="49"/>
    </location>
</feature>
<dbReference type="AlphaFoldDB" id="A0A5J5EEQ8"/>
<dbReference type="Proteomes" id="UP000326924">
    <property type="component" value="Unassembled WGS sequence"/>
</dbReference>
<reference evidence="3 4" key="1">
    <citation type="submission" date="2019-09" db="EMBL/GenBank/DDBJ databases">
        <title>Draft genome of the ectomycorrhizal ascomycete Sphaerosporella brunnea.</title>
        <authorList>
            <consortium name="DOE Joint Genome Institute"/>
            <person name="Benucci G.M."/>
            <person name="Marozzi G."/>
            <person name="Antonielli L."/>
            <person name="Sanchez S."/>
            <person name="Marco P."/>
            <person name="Wang X."/>
            <person name="Falini L.B."/>
            <person name="Barry K."/>
            <person name="Haridas S."/>
            <person name="Lipzen A."/>
            <person name="Labutti K."/>
            <person name="Grigoriev I.V."/>
            <person name="Murat C."/>
            <person name="Martin F."/>
            <person name="Albertini E."/>
            <person name="Donnini D."/>
            <person name="Bonito G."/>
        </authorList>
    </citation>
    <scope>NUCLEOTIDE SEQUENCE [LARGE SCALE GENOMIC DNA]</scope>
    <source>
        <strain evidence="3 4">Sb_GMNB300</strain>
    </source>
</reference>
<gene>
    <name evidence="3" type="ORF">FN846DRAFT_1004783</name>
</gene>
<evidence type="ECO:0000256" key="2">
    <source>
        <dbReference type="SAM" id="Phobius"/>
    </source>
</evidence>
<dbReference type="EMBL" id="VXIS01000439">
    <property type="protein sequence ID" value="KAA8893456.1"/>
    <property type="molecule type" value="Genomic_DNA"/>
</dbReference>
<feature type="compositionally biased region" description="Pro residues" evidence="1">
    <location>
        <begin position="58"/>
        <end position="70"/>
    </location>
</feature>
<feature type="compositionally biased region" description="Pro residues" evidence="1">
    <location>
        <begin position="1"/>
        <end position="15"/>
    </location>
</feature>
<keyword evidence="4" id="KW-1185">Reference proteome</keyword>
<comment type="caution">
    <text evidence="3">The sequence shown here is derived from an EMBL/GenBank/DDBJ whole genome shotgun (WGS) entry which is preliminary data.</text>
</comment>
<evidence type="ECO:0000313" key="3">
    <source>
        <dbReference type="EMBL" id="KAA8893456.1"/>
    </source>
</evidence>
<evidence type="ECO:0000256" key="1">
    <source>
        <dbReference type="SAM" id="MobiDB-lite"/>
    </source>
</evidence>
<dbReference type="InParanoid" id="A0A5J5EEQ8"/>
<feature type="non-terminal residue" evidence="3">
    <location>
        <position position="1"/>
    </location>
</feature>
<feature type="transmembrane region" description="Helical" evidence="2">
    <location>
        <begin position="134"/>
        <end position="154"/>
    </location>
</feature>
<evidence type="ECO:0000313" key="4">
    <source>
        <dbReference type="Proteomes" id="UP000326924"/>
    </source>
</evidence>
<accession>A0A5J5EEQ8</accession>
<keyword evidence="2" id="KW-0472">Membrane</keyword>
<protein>
    <submittedName>
        <fullName evidence="3">Uncharacterized protein</fullName>
    </submittedName>
</protein>
<organism evidence="3 4">
    <name type="scientific">Sphaerosporella brunnea</name>
    <dbReference type="NCBI Taxonomy" id="1250544"/>
    <lineage>
        <taxon>Eukaryota</taxon>
        <taxon>Fungi</taxon>
        <taxon>Dikarya</taxon>
        <taxon>Ascomycota</taxon>
        <taxon>Pezizomycotina</taxon>
        <taxon>Pezizomycetes</taxon>
        <taxon>Pezizales</taxon>
        <taxon>Pyronemataceae</taxon>
        <taxon>Sphaerosporella</taxon>
    </lineage>
</organism>
<keyword evidence="2" id="KW-0812">Transmembrane</keyword>
<feature type="region of interest" description="Disordered" evidence="1">
    <location>
        <begin position="1"/>
        <end position="80"/>
    </location>
</feature>
<keyword evidence="2" id="KW-1133">Transmembrane helix</keyword>
<name>A0A5J5EEQ8_9PEZI</name>
<proteinExistence type="predicted"/>